<dbReference type="OrthoDB" id="5625505at2"/>
<dbReference type="InterPro" id="IPR009875">
    <property type="entry name" value="PilZ_domain"/>
</dbReference>
<dbReference type="Proteomes" id="UP000251842">
    <property type="component" value="Chromosome"/>
</dbReference>
<gene>
    <name evidence="2" type="ORF">DCD74_00145</name>
</gene>
<dbReference type="EMBL" id="CP029556">
    <property type="protein sequence ID" value="AXA83312.1"/>
    <property type="molecule type" value="Genomic_DNA"/>
</dbReference>
<proteinExistence type="predicted"/>
<reference evidence="3" key="1">
    <citation type="submission" date="2018-05" db="EMBL/GenBank/DDBJ databases">
        <title>Luteimonas pekinense sp. nov., isolated from human Meibomian gland secretions, Beijing, China.</title>
        <authorList>
            <person name="Wen T."/>
            <person name="Bai H."/>
            <person name="Lv H."/>
        </authorList>
    </citation>
    <scope>NUCLEOTIDE SEQUENCE [LARGE SCALE GENOMIC DNA]</scope>
    <source>
        <strain evidence="3">83-4</strain>
    </source>
</reference>
<evidence type="ECO:0000313" key="3">
    <source>
        <dbReference type="Proteomes" id="UP000251842"/>
    </source>
</evidence>
<evidence type="ECO:0000313" key="2">
    <source>
        <dbReference type="EMBL" id="AXA83312.1"/>
    </source>
</evidence>
<dbReference type="Gene3D" id="2.40.10.220">
    <property type="entry name" value="predicted glycosyltransferase like domains"/>
    <property type="match status" value="1"/>
</dbReference>
<accession>A0A344J2Q2</accession>
<organism evidence="2 3">
    <name type="scientific">Solilutibacter oculi</name>
    <dbReference type="NCBI Taxonomy" id="2698682"/>
    <lineage>
        <taxon>Bacteria</taxon>
        <taxon>Pseudomonadati</taxon>
        <taxon>Pseudomonadota</taxon>
        <taxon>Gammaproteobacteria</taxon>
        <taxon>Lysobacterales</taxon>
        <taxon>Lysobacteraceae</taxon>
        <taxon>Solilutibacter</taxon>
    </lineage>
</organism>
<dbReference type="AlphaFoldDB" id="A0A344J2Q2"/>
<feature type="domain" description="PilZ" evidence="1">
    <location>
        <begin position="25"/>
        <end position="110"/>
    </location>
</feature>
<name>A0A344J2Q2_9GAMM</name>
<protein>
    <submittedName>
        <fullName evidence="2">Pilus assembly protein PilZ</fullName>
    </submittedName>
</protein>
<dbReference type="GO" id="GO:0035438">
    <property type="term" value="F:cyclic-di-GMP binding"/>
    <property type="evidence" value="ECO:0007669"/>
    <property type="project" value="InterPro"/>
</dbReference>
<keyword evidence="3" id="KW-1185">Reference proteome</keyword>
<dbReference type="Pfam" id="PF07238">
    <property type="entry name" value="PilZ"/>
    <property type="match status" value="1"/>
</dbReference>
<dbReference type="RefSeq" id="WP_112925534.1">
    <property type="nucleotide sequence ID" value="NZ_CP029556.1"/>
</dbReference>
<dbReference type="KEGG" id="lue:DCD74_00145"/>
<sequence length="112" mass="12440">MNNAEYRNATRRDIHGSFDVVDTMTGQRIGQLLDLSASGLQVNSLLPLVQDALYQWRFPLPAGAGQATEEIECGVHVLWVDSENPGEYSAGGRFIQISTEARDRIRDWCEGS</sequence>
<evidence type="ECO:0000259" key="1">
    <source>
        <dbReference type="Pfam" id="PF07238"/>
    </source>
</evidence>